<organism evidence="2 3">
    <name type="scientific">Ampelomyces quisqualis</name>
    <name type="common">Powdery mildew agent</name>
    <dbReference type="NCBI Taxonomy" id="50730"/>
    <lineage>
        <taxon>Eukaryota</taxon>
        <taxon>Fungi</taxon>
        <taxon>Dikarya</taxon>
        <taxon>Ascomycota</taxon>
        <taxon>Pezizomycotina</taxon>
        <taxon>Dothideomycetes</taxon>
        <taxon>Pleosporomycetidae</taxon>
        <taxon>Pleosporales</taxon>
        <taxon>Pleosporineae</taxon>
        <taxon>Phaeosphaeriaceae</taxon>
        <taxon>Ampelomyces</taxon>
    </lineage>
</organism>
<feature type="region of interest" description="Disordered" evidence="1">
    <location>
        <begin position="31"/>
        <end position="95"/>
    </location>
</feature>
<dbReference type="PROSITE" id="PS51257">
    <property type="entry name" value="PROKAR_LIPOPROTEIN"/>
    <property type="match status" value="1"/>
</dbReference>
<proteinExistence type="predicted"/>
<evidence type="ECO:0000313" key="2">
    <source>
        <dbReference type="EMBL" id="KAF1918062.1"/>
    </source>
</evidence>
<protein>
    <submittedName>
        <fullName evidence="2">Uncharacterized protein</fullName>
    </submittedName>
</protein>
<feature type="region of interest" description="Disordered" evidence="1">
    <location>
        <begin position="133"/>
        <end position="157"/>
    </location>
</feature>
<sequence length="388" mass="39588">MRLLHAQQALVGFAACIPAFTVRDSPLNGTTTASLDLPPANTASTSAEPEPEFPTSRQHRPHLEVSESGFDRAAATKDATRSGSNAQTTRPAQPDIGSIIQSFLTTALTVGVSQPSDSIEKSDEGWTIATPTPEAGPHFEASTDGFGHATNHDFSRPQVTAPGRGVTPLPYVHIPIVTPPPAITQGGLTLQPVPVTSVRVTTVDGRPTTLEAAINYHYVAGSDAIPIGAPRTINDVVVAISIDAAGSTVLAMGDLTTTLPAPVRGAQATQALALSTTAVDGTTKYILAGQTLAPGQAITIGNVPISIGTIDGGATVLVMGDVSTTFGAAWPAVTDFSASAPAQPGVQSGSARDGQSAASTSANRGAPRKIGWLLTKFVGVAAFVQPLV</sequence>
<feature type="compositionally biased region" description="Polar residues" evidence="1">
    <location>
        <begin position="81"/>
        <end position="91"/>
    </location>
</feature>
<reference evidence="2" key="1">
    <citation type="journal article" date="2020" name="Stud. Mycol.">
        <title>101 Dothideomycetes genomes: a test case for predicting lifestyles and emergence of pathogens.</title>
        <authorList>
            <person name="Haridas S."/>
            <person name="Albert R."/>
            <person name="Binder M."/>
            <person name="Bloem J."/>
            <person name="Labutti K."/>
            <person name="Salamov A."/>
            <person name="Andreopoulos B."/>
            <person name="Baker S."/>
            <person name="Barry K."/>
            <person name="Bills G."/>
            <person name="Bluhm B."/>
            <person name="Cannon C."/>
            <person name="Castanera R."/>
            <person name="Culley D."/>
            <person name="Daum C."/>
            <person name="Ezra D."/>
            <person name="Gonzalez J."/>
            <person name="Henrissat B."/>
            <person name="Kuo A."/>
            <person name="Liang C."/>
            <person name="Lipzen A."/>
            <person name="Lutzoni F."/>
            <person name="Magnuson J."/>
            <person name="Mondo S."/>
            <person name="Nolan M."/>
            <person name="Ohm R."/>
            <person name="Pangilinan J."/>
            <person name="Park H.-J."/>
            <person name="Ramirez L."/>
            <person name="Alfaro M."/>
            <person name="Sun H."/>
            <person name="Tritt A."/>
            <person name="Yoshinaga Y."/>
            <person name="Zwiers L.-H."/>
            <person name="Turgeon B."/>
            <person name="Goodwin S."/>
            <person name="Spatafora J."/>
            <person name="Crous P."/>
            <person name="Grigoriev I."/>
        </authorList>
    </citation>
    <scope>NUCLEOTIDE SEQUENCE</scope>
    <source>
        <strain evidence="2">HMLAC05119</strain>
    </source>
</reference>
<dbReference type="EMBL" id="ML979134">
    <property type="protein sequence ID" value="KAF1918062.1"/>
    <property type="molecule type" value="Genomic_DNA"/>
</dbReference>
<dbReference type="Proteomes" id="UP000800096">
    <property type="component" value="Unassembled WGS sequence"/>
</dbReference>
<gene>
    <name evidence="2" type="ORF">BDU57DRAFT_185253</name>
</gene>
<name>A0A6A5QRR0_AMPQU</name>
<feature type="region of interest" description="Disordered" evidence="1">
    <location>
        <begin position="341"/>
        <end position="363"/>
    </location>
</feature>
<accession>A0A6A5QRR0</accession>
<keyword evidence="3" id="KW-1185">Reference proteome</keyword>
<dbReference type="OrthoDB" id="3944128at2759"/>
<evidence type="ECO:0000313" key="3">
    <source>
        <dbReference type="Proteomes" id="UP000800096"/>
    </source>
</evidence>
<evidence type="ECO:0000256" key="1">
    <source>
        <dbReference type="SAM" id="MobiDB-lite"/>
    </source>
</evidence>
<dbReference type="AlphaFoldDB" id="A0A6A5QRR0"/>